<evidence type="ECO:0000259" key="1">
    <source>
        <dbReference type="Pfam" id="PF08241"/>
    </source>
</evidence>
<feature type="domain" description="Methyltransferase type 11" evidence="1">
    <location>
        <begin position="61"/>
        <end position="157"/>
    </location>
</feature>
<reference evidence="2" key="1">
    <citation type="journal article" date="2014" name="Int. J. Syst. Evol. Microbiol.">
        <title>Complete genome sequence of Corynebacterium casei LMG S-19264T (=DSM 44701T), isolated from a smear-ripened cheese.</title>
        <authorList>
            <consortium name="US DOE Joint Genome Institute (JGI-PGF)"/>
            <person name="Walter F."/>
            <person name="Albersmeier A."/>
            <person name="Kalinowski J."/>
            <person name="Ruckert C."/>
        </authorList>
    </citation>
    <scope>NUCLEOTIDE SEQUENCE</scope>
    <source>
        <strain evidence="2">CGMCC 1.12785</strain>
    </source>
</reference>
<protein>
    <recommendedName>
        <fullName evidence="1">Methyltransferase type 11 domain-containing protein</fullName>
    </recommendedName>
</protein>
<dbReference type="RefSeq" id="WP_188551723.1">
    <property type="nucleotide sequence ID" value="NZ_BMFY01000016.1"/>
</dbReference>
<accession>A0A8J2U0I0</accession>
<dbReference type="PANTHER" id="PTHR43861">
    <property type="entry name" value="TRANS-ACONITATE 2-METHYLTRANSFERASE-RELATED"/>
    <property type="match status" value="1"/>
</dbReference>
<dbReference type="AlphaFoldDB" id="A0A8J2U0I0"/>
<dbReference type="GO" id="GO:0008757">
    <property type="term" value="F:S-adenosylmethionine-dependent methyltransferase activity"/>
    <property type="evidence" value="ECO:0007669"/>
    <property type="project" value="InterPro"/>
</dbReference>
<keyword evidence="3" id="KW-1185">Reference proteome</keyword>
<comment type="caution">
    <text evidence="2">The sequence shown here is derived from an EMBL/GenBank/DDBJ whole genome shotgun (WGS) entry which is preliminary data.</text>
</comment>
<evidence type="ECO:0000313" key="3">
    <source>
        <dbReference type="Proteomes" id="UP000616114"/>
    </source>
</evidence>
<dbReference type="InterPro" id="IPR029063">
    <property type="entry name" value="SAM-dependent_MTases_sf"/>
</dbReference>
<dbReference type="SUPFAM" id="SSF53335">
    <property type="entry name" value="S-adenosyl-L-methionine-dependent methyltransferases"/>
    <property type="match status" value="1"/>
</dbReference>
<reference evidence="2" key="2">
    <citation type="submission" date="2020-09" db="EMBL/GenBank/DDBJ databases">
        <authorList>
            <person name="Sun Q."/>
            <person name="Zhou Y."/>
        </authorList>
    </citation>
    <scope>NUCLEOTIDE SEQUENCE</scope>
    <source>
        <strain evidence="2">CGMCC 1.12785</strain>
    </source>
</reference>
<dbReference type="CDD" id="cd02440">
    <property type="entry name" value="AdoMet_MTases"/>
    <property type="match status" value="1"/>
</dbReference>
<sequence length="262" mass="29782">MASGNRDFWQDRLSQDWSETGVGYRALGKQFNMWMYRLRRDVFLREIRESPIDPGSSRVFDIGSGTGFYVRLWKELGAAEITGSDITAAAVANLRERFPEHEFHEFDATDPQLPVPEGTFDVVNAMDVLFHITDDAGHDQAIRNAWRLLRPGGWFVFSENFLHVPEQRGPRQANRSRHRIERSLLGAGFEVVRHTPMFVLMNAQVDSGWLRRRAWGAAMRAATSLPPLGWATGAALYPLEKRLVRAMPEGPSTELMICRKPA</sequence>
<dbReference type="PANTHER" id="PTHR43861:SF1">
    <property type="entry name" value="TRANS-ACONITATE 2-METHYLTRANSFERASE"/>
    <property type="match status" value="1"/>
</dbReference>
<name>A0A8J2U0I0_9MICO</name>
<dbReference type="Proteomes" id="UP000616114">
    <property type="component" value="Unassembled WGS sequence"/>
</dbReference>
<evidence type="ECO:0000313" key="2">
    <source>
        <dbReference type="EMBL" id="GGA25054.1"/>
    </source>
</evidence>
<dbReference type="Pfam" id="PF08241">
    <property type="entry name" value="Methyltransf_11"/>
    <property type="match status" value="1"/>
</dbReference>
<gene>
    <name evidence="2" type="ORF">GCM10011333_30060</name>
</gene>
<dbReference type="EMBL" id="BMFY01000016">
    <property type="protein sequence ID" value="GGA25054.1"/>
    <property type="molecule type" value="Genomic_DNA"/>
</dbReference>
<organism evidence="2 3">
    <name type="scientific">Sediminivirga luteola</name>
    <dbReference type="NCBI Taxonomy" id="1774748"/>
    <lineage>
        <taxon>Bacteria</taxon>
        <taxon>Bacillati</taxon>
        <taxon>Actinomycetota</taxon>
        <taxon>Actinomycetes</taxon>
        <taxon>Micrococcales</taxon>
        <taxon>Brevibacteriaceae</taxon>
        <taxon>Sediminivirga</taxon>
    </lineage>
</organism>
<dbReference type="Gene3D" id="3.40.50.150">
    <property type="entry name" value="Vaccinia Virus protein VP39"/>
    <property type="match status" value="1"/>
</dbReference>
<dbReference type="InterPro" id="IPR013216">
    <property type="entry name" value="Methyltransf_11"/>
</dbReference>
<proteinExistence type="predicted"/>